<gene>
    <name evidence="1" type="ORF">F5891DRAFT_1197208</name>
</gene>
<organism evidence="1 2">
    <name type="scientific">Suillus fuscotomentosus</name>
    <dbReference type="NCBI Taxonomy" id="1912939"/>
    <lineage>
        <taxon>Eukaryota</taxon>
        <taxon>Fungi</taxon>
        <taxon>Dikarya</taxon>
        <taxon>Basidiomycota</taxon>
        <taxon>Agaricomycotina</taxon>
        <taxon>Agaricomycetes</taxon>
        <taxon>Agaricomycetidae</taxon>
        <taxon>Boletales</taxon>
        <taxon>Suillineae</taxon>
        <taxon>Suillaceae</taxon>
        <taxon>Suillus</taxon>
    </lineage>
</organism>
<name>A0AAD4DRX6_9AGAM</name>
<proteinExistence type="predicted"/>
<evidence type="ECO:0000313" key="2">
    <source>
        <dbReference type="Proteomes" id="UP001195769"/>
    </source>
</evidence>
<accession>A0AAD4DRX6</accession>
<dbReference type="Proteomes" id="UP001195769">
    <property type="component" value="Unassembled WGS sequence"/>
</dbReference>
<evidence type="ECO:0000313" key="1">
    <source>
        <dbReference type="EMBL" id="KAG1891921.1"/>
    </source>
</evidence>
<dbReference type="AlphaFoldDB" id="A0AAD4DRX6"/>
<reference evidence="1" key="1">
    <citation type="journal article" date="2020" name="New Phytol.">
        <title>Comparative genomics reveals dynamic genome evolution in host specialist ectomycorrhizal fungi.</title>
        <authorList>
            <person name="Lofgren L.A."/>
            <person name="Nguyen N.H."/>
            <person name="Vilgalys R."/>
            <person name="Ruytinx J."/>
            <person name="Liao H.L."/>
            <person name="Branco S."/>
            <person name="Kuo A."/>
            <person name="LaButti K."/>
            <person name="Lipzen A."/>
            <person name="Andreopoulos W."/>
            <person name="Pangilinan J."/>
            <person name="Riley R."/>
            <person name="Hundley H."/>
            <person name="Na H."/>
            <person name="Barry K."/>
            <person name="Grigoriev I.V."/>
            <person name="Stajich J.E."/>
            <person name="Kennedy P.G."/>
        </authorList>
    </citation>
    <scope>NUCLEOTIDE SEQUENCE</scope>
    <source>
        <strain evidence="1">FC203</strain>
    </source>
</reference>
<dbReference type="RefSeq" id="XP_041218397.1">
    <property type="nucleotide sequence ID" value="XM_041368440.1"/>
</dbReference>
<dbReference type="GeneID" id="64662738"/>
<protein>
    <submittedName>
        <fullName evidence="1">Uncharacterized protein</fullName>
    </submittedName>
</protein>
<dbReference type="EMBL" id="JABBWK010000117">
    <property type="protein sequence ID" value="KAG1891921.1"/>
    <property type="molecule type" value="Genomic_DNA"/>
</dbReference>
<keyword evidence="2" id="KW-1185">Reference proteome</keyword>
<sequence length="148" mass="16535">MATAAFLSRKYKEAKCGVAESTEAFNKLNGSANPVIVDRWESQEAQAQASHITDPVALDIYEVQLQKARSRKDIELDLLETSVWRPGVRPQIGSATWLASGITIEEMQLALAMDLRRMGRHPTEMQALDISQCRVWLQQSIDEFTAGT</sequence>
<comment type="caution">
    <text evidence="1">The sequence shown here is derived from an EMBL/GenBank/DDBJ whole genome shotgun (WGS) entry which is preliminary data.</text>
</comment>